<dbReference type="Pfam" id="PF04140">
    <property type="entry name" value="ICMT"/>
    <property type="match status" value="1"/>
</dbReference>
<dbReference type="InterPro" id="IPR007269">
    <property type="entry name" value="ICMT_MeTrfase"/>
</dbReference>
<dbReference type="PANTHER" id="PTHR12714">
    <property type="entry name" value="PROTEIN-S ISOPRENYLCYSTEINE O-METHYLTRANSFERASE"/>
    <property type="match status" value="1"/>
</dbReference>
<keyword evidence="9 10" id="KW-0472">Membrane</keyword>
<evidence type="ECO:0000256" key="2">
    <source>
        <dbReference type="ARBA" id="ARBA00009140"/>
    </source>
</evidence>
<sequence>MISDALEDLGSPMPATQIRWLGPLSMFSGLACGYGAVVCGLGQVGITVLAVTFFAAANMIPNEADSLSTLCLICFLLGGIMGFGGAAQMGDPRLPLFLVVVALFHITEFTFCVLFHEKEIEFRAFLLTPVPAAGYSVAIIAAMLEFWLWHATGLTLPGILQSTLLLLGASLAFGGWALRTAALFTARSNFTHIVASYKESSHRLVKEGVYSFCRHPGYVGWFLWSVSTQVLLRNVFCFFAYAWVSWRFFAGRIPHEEDMLIRFFGDEYVEYATHVRCGIPYVSRL</sequence>
<feature type="transmembrane region" description="Helical" evidence="10">
    <location>
        <begin position="159"/>
        <end position="178"/>
    </location>
</feature>
<dbReference type="InterPro" id="IPR025770">
    <property type="entry name" value="PPMT_MeTrfase"/>
</dbReference>
<dbReference type="Gene3D" id="1.20.120.1630">
    <property type="match status" value="1"/>
</dbReference>
<comment type="caution">
    <text evidence="11">The sequence shown here is derived from an EMBL/GenBank/DDBJ whole genome shotgun (WGS) entry which is preliminary data.</text>
</comment>
<keyword evidence="6 10" id="KW-0949">S-adenosyl-L-methionine</keyword>
<evidence type="ECO:0000256" key="6">
    <source>
        <dbReference type="ARBA" id="ARBA00022691"/>
    </source>
</evidence>
<dbReference type="PANTHER" id="PTHR12714:SF9">
    <property type="entry name" value="PROTEIN-S-ISOPRENYLCYSTEINE O-METHYLTRANSFERASE"/>
    <property type="match status" value="1"/>
</dbReference>
<evidence type="ECO:0000256" key="9">
    <source>
        <dbReference type="ARBA" id="ARBA00023136"/>
    </source>
</evidence>
<reference evidence="11 12" key="1">
    <citation type="submission" date="2024-02" db="EMBL/GenBank/DDBJ databases">
        <authorList>
            <person name="Chen Y."/>
            <person name="Shah S."/>
            <person name="Dougan E. K."/>
            <person name="Thang M."/>
            <person name="Chan C."/>
        </authorList>
    </citation>
    <scope>NUCLEOTIDE SEQUENCE [LARGE SCALE GENOMIC DNA]</scope>
</reference>
<evidence type="ECO:0000256" key="4">
    <source>
        <dbReference type="ARBA" id="ARBA00022603"/>
    </source>
</evidence>
<accession>A0ABP0LZ85</accession>
<dbReference type="EMBL" id="CAXAMM010018657">
    <property type="protein sequence ID" value="CAK9043847.1"/>
    <property type="molecule type" value="Genomic_DNA"/>
</dbReference>
<keyword evidence="4 10" id="KW-0489">Methyltransferase</keyword>
<gene>
    <name evidence="11" type="ORF">SCF082_LOCUS24994</name>
</gene>
<comment type="subcellular location">
    <subcellularLocation>
        <location evidence="10">Endoplasmic reticulum membrane</location>
        <topology evidence="10">Multi-pass membrane protein</topology>
    </subcellularLocation>
    <subcellularLocation>
        <location evidence="1">Membrane</location>
        <topology evidence="1">Multi-pass membrane protein</topology>
    </subcellularLocation>
</comment>
<feature type="transmembrane region" description="Helical" evidence="10">
    <location>
        <begin position="94"/>
        <end position="115"/>
    </location>
</feature>
<comment type="catalytic activity">
    <reaction evidence="10">
        <text>[protein]-C-terminal S-[(2E,6E)-farnesyl]-L-cysteine + S-adenosyl-L-methionine = [protein]-C-terminal S-[(2E,6E)-farnesyl]-L-cysteine methyl ester + S-adenosyl-L-homocysteine</text>
        <dbReference type="Rhea" id="RHEA:21672"/>
        <dbReference type="Rhea" id="RHEA-COMP:12125"/>
        <dbReference type="Rhea" id="RHEA-COMP:12126"/>
        <dbReference type="ChEBI" id="CHEBI:57856"/>
        <dbReference type="ChEBI" id="CHEBI:59789"/>
        <dbReference type="ChEBI" id="CHEBI:90510"/>
        <dbReference type="ChEBI" id="CHEBI:90511"/>
        <dbReference type="EC" id="2.1.1.100"/>
    </reaction>
</comment>
<evidence type="ECO:0000313" key="12">
    <source>
        <dbReference type="Proteomes" id="UP001642464"/>
    </source>
</evidence>
<feature type="transmembrane region" description="Helical" evidence="10">
    <location>
        <begin position="67"/>
        <end position="88"/>
    </location>
</feature>
<dbReference type="Proteomes" id="UP001642464">
    <property type="component" value="Unassembled WGS sequence"/>
</dbReference>
<feature type="transmembrane region" description="Helical" evidence="10">
    <location>
        <begin position="33"/>
        <end position="55"/>
    </location>
</feature>
<proteinExistence type="inferred from homology"/>
<evidence type="ECO:0000256" key="1">
    <source>
        <dbReference type="ARBA" id="ARBA00004141"/>
    </source>
</evidence>
<keyword evidence="7 10" id="KW-0812">Transmembrane</keyword>
<dbReference type="EC" id="2.1.1.100" evidence="3 10"/>
<evidence type="ECO:0000256" key="7">
    <source>
        <dbReference type="ARBA" id="ARBA00022692"/>
    </source>
</evidence>
<name>A0ABP0LZ85_9DINO</name>
<keyword evidence="12" id="KW-1185">Reference proteome</keyword>
<keyword evidence="8 10" id="KW-1133">Transmembrane helix</keyword>
<evidence type="ECO:0000256" key="8">
    <source>
        <dbReference type="ARBA" id="ARBA00022989"/>
    </source>
</evidence>
<organism evidence="11 12">
    <name type="scientific">Durusdinium trenchii</name>
    <dbReference type="NCBI Taxonomy" id="1381693"/>
    <lineage>
        <taxon>Eukaryota</taxon>
        <taxon>Sar</taxon>
        <taxon>Alveolata</taxon>
        <taxon>Dinophyceae</taxon>
        <taxon>Suessiales</taxon>
        <taxon>Symbiodiniaceae</taxon>
        <taxon>Durusdinium</taxon>
    </lineage>
</organism>
<dbReference type="PROSITE" id="PS51564">
    <property type="entry name" value="SAM_ICMT"/>
    <property type="match status" value="1"/>
</dbReference>
<keyword evidence="5" id="KW-0808">Transferase</keyword>
<evidence type="ECO:0000256" key="5">
    <source>
        <dbReference type="ARBA" id="ARBA00022679"/>
    </source>
</evidence>
<comment type="similarity">
    <text evidence="2 10">Belongs to the class VI-like SAM-binding methyltransferase superfamily. Isoprenylcysteine carboxyl methyltransferase family.</text>
</comment>
<evidence type="ECO:0000313" key="11">
    <source>
        <dbReference type="EMBL" id="CAK9043847.1"/>
    </source>
</evidence>
<evidence type="ECO:0000256" key="10">
    <source>
        <dbReference type="RuleBase" id="RU362022"/>
    </source>
</evidence>
<feature type="transmembrane region" description="Helical" evidence="10">
    <location>
        <begin position="124"/>
        <end position="147"/>
    </location>
</feature>
<protein>
    <recommendedName>
        <fullName evidence="3 10">Protein-S-isoprenylcysteine O-methyltransferase</fullName>
        <ecNumber evidence="3 10">2.1.1.100</ecNumber>
    </recommendedName>
</protein>
<evidence type="ECO:0000256" key="3">
    <source>
        <dbReference type="ARBA" id="ARBA00012151"/>
    </source>
</evidence>
<keyword evidence="10" id="KW-0256">Endoplasmic reticulum</keyword>